<gene>
    <name evidence="1" type="ORF">E4K64_17315</name>
</gene>
<name>A0A4Y9P357_9BRAD</name>
<protein>
    <recommendedName>
        <fullName evidence="3">MobA-like NTP transferase domain-containing protein</fullName>
    </recommendedName>
</protein>
<dbReference type="AlphaFoldDB" id="A0A4Y9P357"/>
<dbReference type="Proteomes" id="UP000297700">
    <property type="component" value="Unassembled WGS sequence"/>
</dbReference>
<evidence type="ECO:0000313" key="1">
    <source>
        <dbReference type="EMBL" id="TFV74604.1"/>
    </source>
</evidence>
<dbReference type="InterPro" id="IPR029044">
    <property type="entry name" value="Nucleotide-diphossugar_trans"/>
</dbReference>
<proteinExistence type="predicted"/>
<dbReference type="Gene3D" id="3.90.550.10">
    <property type="entry name" value="Spore Coat Polysaccharide Biosynthesis Protein SpsA, Chain A"/>
    <property type="match status" value="1"/>
</dbReference>
<comment type="caution">
    <text evidence="1">The sequence shown here is derived from an EMBL/GenBank/DDBJ whole genome shotgun (WGS) entry which is preliminary data.</text>
</comment>
<evidence type="ECO:0000313" key="2">
    <source>
        <dbReference type="Proteomes" id="UP000297700"/>
    </source>
</evidence>
<dbReference type="SUPFAM" id="SSF53448">
    <property type="entry name" value="Nucleotide-diphospho-sugar transferases"/>
    <property type="match status" value="1"/>
</dbReference>
<organism evidence="1 2">
    <name type="scientific">Bradyrhizobium frederickii</name>
    <dbReference type="NCBI Taxonomy" id="2560054"/>
    <lineage>
        <taxon>Bacteria</taxon>
        <taxon>Pseudomonadati</taxon>
        <taxon>Pseudomonadota</taxon>
        <taxon>Alphaproteobacteria</taxon>
        <taxon>Hyphomicrobiales</taxon>
        <taxon>Nitrobacteraceae</taxon>
        <taxon>Bradyrhizobium</taxon>
    </lineage>
</organism>
<accession>A0A4Y9P357</accession>
<evidence type="ECO:0008006" key="3">
    <source>
        <dbReference type="Google" id="ProtNLM"/>
    </source>
</evidence>
<reference evidence="1 2" key="1">
    <citation type="submission" date="2019-03" db="EMBL/GenBank/DDBJ databases">
        <title>Bradyrhizobium strains diversity.</title>
        <authorList>
            <person name="Urquiaga M.C.O."/>
            <person name="Hungria M."/>
            <person name="Delamuta J.R.M."/>
            <person name="Klepa M.S."/>
        </authorList>
    </citation>
    <scope>NUCLEOTIDE SEQUENCE [LARGE SCALE GENOMIC DNA]</scope>
    <source>
        <strain evidence="1 2">CNPSo 3426</strain>
    </source>
</reference>
<sequence>MGKSRLAACLESVSRQELCRSLFVRTLDLAMRAFSRQQICVVTNDADAIALARSLSIECVIDPGKGLNEGLETARRDLLSATRAAGAIMVLPIDLPYADE</sequence>
<dbReference type="EMBL" id="SPQS01000009">
    <property type="protein sequence ID" value="TFV74604.1"/>
    <property type="molecule type" value="Genomic_DNA"/>
</dbReference>